<dbReference type="PROSITE" id="PS01358">
    <property type="entry name" value="ZF_RANBP2_1"/>
    <property type="match status" value="1"/>
</dbReference>
<sequence>MTNNGKKQKKSLANKEKIAEDWCFVCKDGGHLIICDFQRCLKSYHPACVEKDDSYFESETHWNCAWHTCFICNKSSDLHCYTCTSAVCSRTRCLRRAEIFPIKGQYGFCQPCLKLALLIEDRKGYDSDGEMVDFEDLETFEGLFSEYYDIIKKEEGFEPQNLYAAKEGVKATKIPECSSEDNYEEENEISDYDGAKHAKKYRSGRKKSRMQIPMKLSKNDFVGWGSRALIDFLSSIGISDVCKKQRKLNTERKSPEKELADDVPLGCFASIVVENVKLVYLRRSLLLELLKQPELFAEKVVGCFIRVKSDPYHSRNSHQLMQVRGVKRLQICENIMEAEAILLISATPEEISTSQLSDDDFTEEECEDLRRKVLAGQLERPTVEDLQQKANILHEDLTKHWITKELPLLQNLIDRANEKGWRRELFEYLEKKRRLQTPSEVSKLIENVPKVIPDRHEHHPISDDNLNDISIDKDSPKSILRCNSSVTMQDGKESEEKTRRHRNASTPARKQSIFIGSDSEPEEDDIAIRKVAQSTAEPIKDKLEGEESGMCSHKTMPATRSSGHMAAGTAVIEVISDDESSDD</sequence>
<evidence type="ECO:0000256" key="2">
    <source>
        <dbReference type="ARBA" id="ARBA00022771"/>
    </source>
</evidence>
<dbReference type="SUPFAM" id="SSF159042">
    <property type="entry name" value="Plus3-like"/>
    <property type="match status" value="1"/>
</dbReference>
<dbReference type="SMART" id="SM00249">
    <property type="entry name" value="PHD"/>
    <property type="match status" value="1"/>
</dbReference>
<dbReference type="InterPro" id="IPR004343">
    <property type="entry name" value="Plus-3_dom"/>
</dbReference>
<dbReference type="InterPro" id="IPR036128">
    <property type="entry name" value="Plus3-like_sf"/>
</dbReference>
<accession>A0ABD1FTF8</accession>
<dbReference type="InterPro" id="IPR013083">
    <property type="entry name" value="Znf_RING/FYVE/PHD"/>
</dbReference>
<keyword evidence="3" id="KW-0862">Zinc</keyword>
<dbReference type="Pfam" id="PF22908">
    <property type="entry name" value="PHD_NSD"/>
    <property type="match status" value="1"/>
</dbReference>
<name>A0ABD1FTF8_SALDI</name>
<evidence type="ECO:0000313" key="6">
    <source>
        <dbReference type="EMBL" id="KAL1534932.1"/>
    </source>
</evidence>
<protein>
    <recommendedName>
        <fullName evidence="5">Plus3 domain-containing protein</fullName>
    </recommendedName>
</protein>
<dbReference type="EMBL" id="JBEAFC010000012">
    <property type="protein sequence ID" value="KAL1534932.1"/>
    <property type="molecule type" value="Genomic_DNA"/>
</dbReference>
<evidence type="ECO:0000256" key="3">
    <source>
        <dbReference type="ARBA" id="ARBA00022833"/>
    </source>
</evidence>
<dbReference type="InterPro" id="IPR045894">
    <property type="entry name" value="At5g08430-like"/>
</dbReference>
<dbReference type="Gene3D" id="3.90.70.200">
    <property type="entry name" value="Plus-3 domain"/>
    <property type="match status" value="1"/>
</dbReference>
<dbReference type="InterPro" id="IPR001876">
    <property type="entry name" value="Znf_RanBP2"/>
</dbReference>
<dbReference type="Gene3D" id="3.30.40.10">
    <property type="entry name" value="Zinc/RING finger domain, C3HC4 (zinc finger)"/>
    <property type="match status" value="1"/>
</dbReference>
<evidence type="ECO:0000259" key="5">
    <source>
        <dbReference type="PROSITE" id="PS51360"/>
    </source>
</evidence>
<keyword evidence="2" id="KW-0863">Zinc-finger</keyword>
<dbReference type="PANTHER" id="PTHR46851">
    <property type="entry name" value="OS01G0884500 PROTEIN"/>
    <property type="match status" value="1"/>
</dbReference>
<keyword evidence="7" id="KW-1185">Reference proteome</keyword>
<comment type="caution">
    <text evidence="6">The sequence shown here is derived from an EMBL/GenBank/DDBJ whole genome shotgun (WGS) entry which is preliminary data.</text>
</comment>
<dbReference type="SMART" id="SM00719">
    <property type="entry name" value="Plus3"/>
    <property type="match status" value="1"/>
</dbReference>
<evidence type="ECO:0000256" key="1">
    <source>
        <dbReference type="ARBA" id="ARBA00022723"/>
    </source>
</evidence>
<dbReference type="PROSITE" id="PS51360">
    <property type="entry name" value="PLUS3"/>
    <property type="match status" value="1"/>
</dbReference>
<dbReference type="InterPro" id="IPR011011">
    <property type="entry name" value="Znf_FYVE_PHD"/>
</dbReference>
<dbReference type="CDD" id="cd15568">
    <property type="entry name" value="PHD5_NSD"/>
    <property type="match status" value="1"/>
</dbReference>
<feature type="region of interest" description="Disordered" evidence="4">
    <location>
        <begin position="454"/>
        <end position="509"/>
    </location>
</feature>
<dbReference type="InterPro" id="IPR055198">
    <property type="entry name" value="NSD_PHD"/>
</dbReference>
<dbReference type="Proteomes" id="UP001567538">
    <property type="component" value="Unassembled WGS sequence"/>
</dbReference>
<dbReference type="GO" id="GO:0008270">
    <property type="term" value="F:zinc ion binding"/>
    <property type="evidence" value="ECO:0007669"/>
    <property type="project" value="UniProtKB-KW"/>
</dbReference>
<feature type="region of interest" description="Disordered" evidence="4">
    <location>
        <begin position="533"/>
        <end position="566"/>
    </location>
</feature>
<feature type="domain" description="Plus3" evidence="5">
    <location>
        <begin position="270"/>
        <end position="398"/>
    </location>
</feature>
<dbReference type="SUPFAM" id="SSF57903">
    <property type="entry name" value="FYVE/PHD zinc finger"/>
    <property type="match status" value="1"/>
</dbReference>
<dbReference type="AlphaFoldDB" id="A0ABD1FTF8"/>
<organism evidence="6 7">
    <name type="scientific">Salvia divinorum</name>
    <name type="common">Maria pastora</name>
    <name type="synonym">Diviner's sage</name>
    <dbReference type="NCBI Taxonomy" id="28513"/>
    <lineage>
        <taxon>Eukaryota</taxon>
        <taxon>Viridiplantae</taxon>
        <taxon>Streptophyta</taxon>
        <taxon>Embryophyta</taxon>
        <taxon>Tracheophyta</taxon>
        <taxon>Spermatophyta</taxon>
        <taxon>Magnoliopsida</taxon>
        <taxon>eudicotyledons</taxon>
        <taxon>Gunneridae</taxon>
        <taxon>Pentapetalae</taxon>
        <taxon>asterids</taxon>
        <taxon>lamiids</taxon>
        <taxon>Lamiales</taxon>
        <taxon>Lamiaceae</taxon>
        <taxon>Nepetoideae</taxon>
        <taxon>Mentheae</taxon>
        <taxon>Salviinae</taxon>
        <taxon>Salvia</taxon>
        <taxon>Salvia subgen. Calosphace</taxon>
    </lineage>
</organism>
<proteinExistence type="predicted"/>
<reference evidence="6 7" key="1">
    <citation type="submission" date="2024-06" db="EMBL/GenBank/DDBJ databases">
        <title>A chromosome level genome sequence of Diviner's sage (Salvia divinorum).</title>
        <authorList>
            <person name="Ford S.A."/>
            <person name="Ro D.-K."/>
            <person name="Ness R.W."/>
            <person name="Phillips M.A."/>
        </authorList>
    </citation>
    <scope>NUCLEOTIDE SEQUENCE [LARGE SCALE GENOMIC DNA]</scope>
    <source>
        <strain evidence="6">SAF-2024a</strain>
        <tissue evidence="6">Leaf</tissue>
    </source>
</reference>
<dbReference type="Pfam" id="PF25980">
    <property type="entry name" value="NERD_plant"/>
    <property type="match status" value="1"/>
</dbReference>
<gene>
    <name evidence="6" type="ORF">AAHA92_31045</name>
</gene>
<keyword evidence="1" id="KW-0479">Metal-binding</keyword>
<evidence type="ECO:0000256" key="4">
    <source>
        <dbReference type="SAM" id="MobiDB-lite"/>
    </source>
</evidence>
<evidence type="ECO:0000313" key="7">
    <source>
        <dbReference type="Proteomes" id="UP001567538"/>
    </source>
</evidence>
<dbReference type="InterPro" id="IPR058668">
    <property type="entry name" value="NERD_dom"/>
</dbReference>
<dbReference type="PANTHER" id="PTHR46851:SF11">
    <property type="entry name" value="GYF DOMAIN-CONTAINING PROTEIN"/>
    <property type="match status" value="1"/>
</dbReference>
<dbReference type="Pfam" id="PF03126">
    <property type="entry name" value="Plus-3"/>
    <property type="match status" value="1"/>
</dbReference>
<dbReference type="InterPro" id="IPR001965">
    <property type="entry name" value="Znf_PHD"/>
</dbReference>